<protein>
    <submittedName>
        <fullName evidence="2">Uncharacterized protein</fullName>
    </submittedName>
</protein>
<feature type="compositionally biased region" description="Polar residues" evidence="1">
    <location>
        <begin position="31"/>
        <end position="43"/>
    </location>
</feature>
<keyword evidence="3" id="KW-1185">Reference proteome</keyword>
<proteinExistence type="predicted"/>
<feature type="region of interest" description="Disordered" evidence="1">
    <location>
        <begin position="1"/>
        <end position="43"/>
    </location>
</feature>
<feature type="compositionally biased region" description="Basic residues" evidence="1">
    <location>
        <begin position="1"/>
        <end position="17"/>
    </location>
</feature>
<organism evidence="2 3">
    <name type="scientific">Plakobranchus ocellatus</name>
    <dbReference type="NCBI Taxonomy" id="259542"/>
    <lineage>
        <taxon>Eukaryota</taxon>
        <taxon>Metazoa</taxon>
        <taxon>Spiralia</taxon>
        <taxon>Lophotrochozoa</taxon>
        <taxon>Mollusca</taxon>
        <taxon>Gastropoda</taxon>
        <taxon>Heterobranchia</taxon>
        <taxon>Euthyneura</taxon>
        <taxon>Panpulmonata</taxon>
        <taxon>Sacoglossa</taxon>
        <taxon>Placobranchoidea</taxon>
        <taxon>Plakobranchidae</taxon>
        <taxon>Plakobranchus</taxon>
    </lineage>
</organism>
<dbReference type="EMBL" id="BLXT01007302">
    <property type="protein sequence ID" value="GFO37689.1"/>
    <property type="molecule type" value="Genomic_DNA"/>
</dbReference>
<comment type="caution">
    <text evidence="2">The sequence shown here is derived from an EMBL/GenBank/DDBJ whole genome shotgun (WGS) entry which is preliminary data.</text>
</comment>
<sequence>MTHGFRKWAKKGKKTHGTRLMTDKRKPIFVASTNGQKKGQQEPNEYLESRRNMGAVEAQDHLMFTIDLTLRQKLPMGTCHFFRYPPMSLTGDLFRQDCELASNMFPPYLKRHLLVTVHLLFPFY</sequence>
<evidence type="ECO:0000313" key="2">
    <source>
        <dbReference type="EMBL" id="GFO37689.1"/>
    </source>
</evidence>
<gene>
    <name evidence="2" type="ORF">PoB_006419400</name>
</gene>
<dbReference type="AlphaFoldDB" id="A0AAV4D0G1"/>
<accession>A0AAV4D0G1</accession>
<reference evidence="2 3" key="1">
    <citation type="journal article" date="2021" name="Elife">
        <title>Chloroplast acquisition without the gene transfer in kleptoplastic sea slugs, Plakobranchus ocellatus.</title>
        <authorList>
            <person name="Maeda T."/>
            <person name="Takahashi S."/>
            <person name="Yoshida T."/>
            <person name="Shimamura S."/>
            <person name="Takaki Y."/>
            <person name="Nagai Y."/>
            <person name="Toyoda A."/>
            <person name="Suzuki Y."/>
            <person name="Arimoto A."/>
            <person name="Ishii H."/>
            <person name="Satoh N."/>
            <person name="Nishiyama T."/>
            <person name="Hasebe M."/>
            <person name="Maruyama T."/>
            <person name="Minagawa J."/>
            <person name="Obokata J."/>
            <person name="Shigenobu S."/>
        </authorList>
    </citation>
    <scope>NUCLEOTIDE SEQUENCE [LARGE SCALE GENOMIC DNA]</scope>
</reference>
<evidence type="ECO:0000313" key="3">
    <source>
        <dbReference type="Proteomes" id="UP000735302"/>
    </source>
</evidence>
<dbReference type="Proteomes" id="UP000735302">
    <property type="component" value="Unassembled WGS sequence"/>
</dbReference>
<name>A0AAV4D0G1_9GAST</name>
<evidence type="ECO:0000256" key="1">
    <source>
        <dbReference type="SAM" id="MobiDB-lite"/>
    </source>
</evidence>